<reference evidence="2 3" key="1">
    <citation type="journal article" date="2011" name="Science">
        <title>The ecoresponsive genome of Daphnia pulex.</title>
        <authorList>
            <person name="Colbourne J.K."/>
            <person name="Pfrender M.E."/>
            <person name="Gilbert D."/>
            <person name="Thomas W.K."/>
            <person name="Tucker A."/>
            <person name="Oakley T.H."/>
            <person name="Tokishita S."/>
            <person name="Aerts A."/>
            <person name="Arnold G.J."/>
            <person name="Basu M.K."/>
            <person name="Bauer D.J."/>
            <person name="Caceres C.E."/>
            <person name="Carmel L."/>
            <person name="Casola C."/>
            <person name="Choi J.H."/>
            <person name="Detter J.C."/>
            <person name="Dong Q."/>
            <person name="Dusheyko S."/>
            <person name="Eads B.D."/>
            <person name="Frohlich T."/>
            <person name="Geiler-Samerotte K.A."/>
            <person name="Gerlach D."/>
            <person name="Hatcher P."/>
            <person name="Jogdeo S."/>
            <person name="Krijgsveld J."/>
            <person name="Kriventseva E.V."/>
            <person name="Kultz D."/>
            <person name="Laforsch C."/>
            <person name="Lindquist E."/>
            <person name="Lopez J."/>
            <person name="Manak J.R."/>
            <person name="Muller J."/>
            <person name="Pangilinan J."/>
            <person name="Patwardhan R.P."/>
            <person name="Pitluck S."/>
            <person name="Pritham E.J."/>
            <person name="Rechtsteiner A."/>
            <person name="Rho M."/>
            <person name="Rogozin I.B."/>
            <person name="Sakarya O."/>
            <person name="Salamov A."/>
            <person name="Schaack S."/>
            <person name="Shapiro H."/>
            <person name="Shiga Y."/>
            <person name="Skalitzky C."/>
            <person name="Smith Z."/>
            <person name="Souvorov A."/>
            <person name="Sung W."/>
            <person name="Tang Z."/>
            <person name="Tsuchiya D."/>
            <person name="Tu H."/>
            <person name="Vos H."/>
            <person name="Wang M."/>
            <person name="Wolf Y.I."/>
            <person name="Yamagata H."/>
            <person name="Yamada T."/>
            <person name="Ye Y."/>
            <person name="Shaw J.R."/>
            <person name="Andrews J."/>
            <person name="Crease T.J."/>
            <person name="Tang H."/>
            <person name="Lucas S.M."/>
            <person name="Robertson H.M."/>
            <person name="Bork P."/>
            <person name="Koonin E.V."/>
            <person name="Zdobnov E.M."/>
            <person name="Grigoriev I.V."/>
            <person name="Lynch M."/>
            <person name="Boore J.L."/>
        </authorList>
    </citation>
    <scope>NUCLEOTIDE SEQUENCE [LARGE SCALE GENOMIC DNA]</scope>
</reference>
<dbReference type="Proteomes" id="UP000000305">
    <property type="component" value="Unassembled WGS sequence"/>
</dbReference>
<protein>
    <recommendedName>
        <fullName evidence="4">SANT domain-containing protein</fullName>
    </recommendedName>
</protein>
<dbReference type="HOGENOM" id="CLU_877883_0_0_1"/>
<feature type="compositionally biased region" description="Basic and acidic residues" evidence="1">
    <location>
        <begin position="32"/>
        <end position="44"/>
    </location>
</feature>
<dbReference type="PhylomeDB" id="E9GC51"/>
<accession>E9GC51</accession>
<dbReference type="KEGG" id="dpx:DAPPUDRAFT_240309"/>
<evidence type="ECO:0000313" key="3">
    <source>
        <dbReference type="Proteomes" id="UP000000305"/>
    </source>
</evidence>
<evidence type="ECO:0000256" key="1">
    <source>
        <dbReference type="SAM" id="MobiDB-lite"/>
    </source>
</evidence>
<name>E9GC51_DAPPU</name>
<sequence length="317" mass="35793">MSNTSENSSWKDNRVKRRKLFSGEEGSQGTEAESHSSNEQRAGRLECASTSKNVDAVKIKNSVGEEGNCFYQNAAQASAKQCPEAGDVTPKRSLRIKTPVKNSVPEIKKGFGDWTKEEQESLFSTFKIGFDGDFKKLAEQFPNQTVDSVRYLFTQFQDDREKSDKEMILDTKIEEVREMKGVDYSPNMPLYFQLQSLHETRPAPSLVQGVDYAAIYANIAALMRGEVPKILDPGTMAKFSQLWHLHKQRILAQPEVPYPEFKPKEGSALERNMELAERRSEQWSADELAAKETILSEDVHTIEEFFLSHASVNPSNG</sequence>
<dbReference type="EMBL" id="GL732538">
    <property type="protein sequence ID" value="EFX83202.1"/>
    <property type="molecule type" value="Genomic_DNA"/>
</dbReference>
<organism evidence="2 3">
    <name type="scientific">Daphnia pulex</name>
    <name type="common">Water flea</name>
    <dbReference type="NCBI Taxonomy" id="6669"/>
    <lineage>
        <taxon>Eukaryota</taxon>
        <taxon>Metazoa</taxon>
        <taxon>Ecdysozoa</taxon>
        <taxon>Arthropoda</taxon>
        <taxon>Crustacea</taxon>
        <taxon>Branchiopoda</taxon>
        <taxon>Diplostraca</taxon>
        <taxon>Cladocera</taxon>
        <taxon>Anomopoda</taxon>
        <taxon>Daphniidae</taxon>
        <taxon>Daphnia</taxon>
    </lineage>
</organism>
<dbReference type="AlphaFoldDB" id="E9GC51"/>
<proteinExistence type="predicted"/>
<dbReference type="PANTHER" id="PTHR35454:SF2">
    <property type="entry name" value="AGAP005206-PA"/>
    <property type="match status" value="1"/>
</dbReference>
<evidence type="ECO:0008006" key="4">
    <source>
        <dbReference type="Google" id="ProtNLM"/>
    </source>
</evidence>
<feature type="compositionally biased region" description="Polar residues" evidence="1">
    <location>
        <begin position="1"/>
        <end position="10"/>
    </location>
</feature>
<dbReference type="OrthoDB" id="6383681at2759"/>
<feature type="region of interest" description="Disordered" evidence="1">
    <location>
        <begin position="1"/>
        <end position="47"/>
    </location>
</feature>
<dbReference type="PANTHER" id="PTHR35454">
    <property type="entry name" value="AGAP005206-PA"/>
    <property type="match status" value="1"/>
</dbReference>
<dbReference type="InParanoid" id="E9GC51"/>
<evidence type="ECO:0000313" key="2">
    <source>
        <dbReference type="EMBL" id="EFX83202.1"/>
    </source>
</evidence>
<gene>
    <name evidence="2" type="ORF">DAPPUDRAFT_240309</name>
</gene>
<keyword evidence="3" id="KW-1185">Reference proteome</keyword>